<evidence type="ECO:0000313" key="3">
    <source>
        <dbReference type="Proteomes" id="UP001551011"/>
    </source>
</evidence>
<protein>
    <recommendedName>
        <fullName evidence="4">Secreted protein</fullName>
    </recommendedName>
</protein>
<proteinExistence type="predicted"/>
<accession>A0ABV3A3R1</accession>
<evidence type="ECO:0008006" key="4">
    <source>
        <dbReference type="Google" id="ProtNLM"/>
    </source>
</evidence>
<sequence>MSRALPKYDKRRVAIIGGAAAVVLSGAVIAGSALAGTPAESDGATGARTLASPGTITCPDVASKLPAVPASAKAEVDRNLALLQTQINEANTRLADTVGQGGPHFVDNAILGPLKDKRVATVNRIATAIGRTAAKPAGLDALAPCALNANGGGASTGAAPGAPATQQPGAGTAGGGGATGGNTGAGTITCPDVASKLPAVPASAKAEVDRNLTLLQTQIKEANTRLADTVGQGGPNFVDNAILGPLKGKRASTIDRIAIAIGRTSARPTGLDSLAACTLTQ</sequence>
<evidence type="ECO:0000313" key="2">
    <source>
        <dbReference type="EMBL" id="MEU5706574.1"/>
    </source>
</evidence>
<organism evidence="2 3">
    <name type="scientific">Streptomyces flaveolus</name>
    <dbReference type="NCBI Taxonomy" id="67297"/>
    <lineage>
        <taxon>Bacteria</taxon>
        <taxon>Bacillati</taxon>
        <taxon>Actinomycetota</taxon>
        <taxon>Actinomycetes</taxon>
        <taxon>Kitasatosporales</taxon>
        <taxon>Streptomycetaceae</taxon>
        <taxon>Streptomyces</taxon>
    </lineage>
</organism>
<dbReference type="EMBL" id="JBFAEG010000004">
    <property type="protein sequence ID" value="MEU5706574.1"/>
    <property type="molecule type" value="Genomic_DNA"/>
</dbReference>
<keyword evidence="3" id="KW-1185">Reference proteome</keyword>
<comment type="caution">
    <text evidence="2">The sequence shown here is derived from an EMBL/GenBank/DDBJ whole genome shotgun (WGS) entry which is preliminary data.</text>
</comment>
<reference evidence="2 3" key="1">
    <citation type="submission" date="2024-06" db="EMBL/GenBank/DDBJ databases">
        <title>The Natural Products Discovery Center: Release of the First 8490 Sequenced Strains for Exploring Actinobacteria Biosynthetic Diversity.</title>
        <authorList>
            <person name="Kalkreuter E."/>
            <person name="Kautsar S.A."/>
            <person name="Yang D."/>
            <person name="Bader C.D."/>
            <person name="Teijaro C.N."/>
            <person name="Fluegel L."/>
            <person name="Davis C.M."/>
            <person name="Simpson J.R."/>
            <person name="Lauterbach L."/>
            <person name="Steele A.D."/>
            <person name="Gui C."/>
            <person name="Meng S."/>
            <person name="Li G."/>
            <person name="Viehrig K."/>
            <person name="Ye F."/>
            <person name="Su P."/>
            <person name="Kiefer A.F."/>
            <person name="Nichols A."/>
            <person name="Cepeda A.J."/>
            <person name="Yan W."/>
            <person name="Fan B."/>
            <person name="Jiang Y."/>
            <person name="Adhikari A."/>
            <person name="Zheng C.-J."/>
            <person name="Schuster L."/>
            <person name="Cowan T.M."/>
            <person name="Smanski M.J."/>
            <person name="Chevrette M.G."/>
            <person name="De Carvalho L.P.S."/>
            <person name="Shen B."/>
        </authorList>
    </citation>
    <scope>NUCLEOTIDE SEQUENCE [LARGE SCALE GENOMIC DNA]</scope>
    <source>
        <strain evidence="2 3">NPDC020594</strain>
    </source>
</reference>
<name>A0ABV3A3R1_9ACTN</name>
<evidence type="ECO:0000256" key="1">
    <source>
        <dbReference type="SAM" id="MobiDB-lite"/>
    </source>
</evidence>
<dbReference type="Proteomes" id="UP001551011">
    <property type="component" value="Unassembled WGS sequence"/>
</dbReference>
<feature type="compositionally biased region" description="Low complexity" evidence="1">
    <location>
        <begin position="156"/>
        <end position="170"/>
    </location>
</feature>
<dbReference type="RefSeq" id="WP_208618252.1">
    <property type="nucleotide sequence ID" value="NZ_JBFAEG010000004.1"/>
</dbReference>
<feature type="region of interest" description="Disordered" evidence="1">
    <location>
        <begin position="154"/>
        <end position="178"/>
    </location>
</feature>
<gene>
    <name evidence="2" type="ORF">AB0H04_06760</name>
</gene>